<dbReference type="AlphaFoldDB" id="A0A0R1MB77"/>
<dbReference type="EMBL" id="AZEH01000025">
    <property type="protein sequence ID" value="KRL05375.1"/>
    <property type="molecule type" value="Genomic_DNA"/>
</dbReference>
<proteinExistence type="predicted"/>
<name>A0A0R1MB77_9LACO</name>
<protein>
    <submittedName>
        <fullName evidence="1">Uncharacterized protein</fullName>
    </submittedName>
</protein>
<accession>A0A0R1MB77</accession>
<gene>
    <name evidence="1" type="ORF">FD46_GL000779</name>
</gene>
<dbReference type="STRING" id="1423777.FD46_GL000779"/>
<organism evidence="1 2">
    <name type="scientific">Liquorilactobacillus oeni DSM 19972</name>
    <dbReference type="NCBI Taxonomy" id="1423777"/>
    <lineage>
        <taxon>Bacteria</taxon>
        <taxon>Bacillati</taxon>
        <taxon>Bacillota</taxon>
        <taxon>Bacilli</taxon>
        <taxon>Lactobacillales</taxon>
        <taxon>Lactobacillaceae</taxon>
        <taxon>Liquorilactobacillus</taxon>
    </lineage>
</organism>
<sequence length="54" mass="6052">MNYRDKATELMEQVNDEINSLVASPDKDRINGYLKKVGELKGGAIFSTMFIVNS</sequence>
<evidence type="ECO:0000313" key="2">
    <source>
        <dbReference type="Proteomes" id="UP000051686"/>
    </source>
</evidence>
<keyword evidence="2" id="KW-1185">Reference proteome</keyword>
<dbReference type="Proteomes" id="UP000051686">
    <property type="component" value="Unassembled WGS sequence"/>
</dbReference>
<comment type="caution">
    <text evidence="1">The sequence shown here is derived from an EMBL/GenBank/DDBJ whole genome shotgun (WGS) entry which is preliminary data.</text>
</comment>
<dbReference type="PATRIC" id="fig|1423777.3.peg.803"/>
<reference evidence="1 2" key="1">
    <citation type="journal article" date="2015" name="Genome Announc.">
        <title>Expanding the biotechnology potential of lactobacilli through comparative genomics of 213 strains and associated genera.</title>
        <authorList>
            <person name="Sun Z."/>
            <person name="Harris H.M."/>
            <person name="McCann A."/>
            <person name="Guo C."/>
            <person name="Argimon S."/>
            <person name="Zhang W."/>
            <person name="Yang X."/>
            <person name="Jeffery I.B."/>
            <person name="Cooney J.C."/>
            <person name="Kagawa T.F."/>
            <person name="Liu W."/>
            <person name="Song Y."/>
            <person name="Salvetti E."/>
            <person name="Wrobel A."/>
            <person name="Rasinkangas P."/>
            <person name="Parkhill J."/>
            <person name="Rea M.C."/>
            <person name="O'Sullivan O."/>
            <person name="Ritari J."/>
            <person name="Douillard F.P."/>
            <person name="Paul Ross R."/>
            <person name="Yang R."/>
            <person name="Briner A.E."/>
            <person name="Felis G.E."/>
            <person name="de Vos W.M."/>
            <person name="Barrangou R."/>
            <person name="Klaenhammer T.R."/>
            <person name="Caufield P.W."/>
            <person name="Cui Y."/>
            <person name="Zhang H."/>
            <person name="O'Toole P.W."/>
        </authorList>
    </citation>
    <scope>NUCLEOTIDE SEQUENCE [LARGE SCALE GENOMIC DNA]</scope>
    <source>
        <strain evidence="1 2">DSM 19972</strain>
    </source>
</reference>
<evidence type="ECO:0000313" key="1">
    <source>
        <dbReference type="EMBL" id="KRL05375.1"/>
    </source>
</evidence>